<feature type="domain" description="N-acetyltransferase" evidence="1">
    <location>
        <begin position="12"/>
        <end position="180"/>
    </location>
</feature>
<evidence type="ECO:0000313" key="3">
    <source>
        <dbReference type="Proteomes" id="UP000253940"/>
    </source>
</evidence>
<dbReference type="EMBL" id="CP031222">
    <property type="protein sequence ID" value="AXI02739.1"/>
    <property type="molecule type" value="Genomic_DNA"/>
</dbReference>
<dbReference type="PANTHER" id="PTHR43792">
    <property type="entry name" value="GNAT FAMILY, PUTATIVE (AFU_ORTHOLOGUE AFUA_3G00765)-RELATED-RELATED"/>
    <property type="match status" value="1"/>
</dbReference>
<dbReference type="PANTHER" id="PTHR43792:SF1">
    <property type="entry name" value="N-ACETYLTRANSFERASE DOMAIN-CONTAINING PROTEIN"/>
    <property type="match status" value="1"/>
</dbReference>
<dbReference type="Gene3D" id="3.40.630.30">
    <property type="match status" value="1"/>
</dbReference>
<dbReference type="PROSITE" id="PS51186">
    <property type="entry name" value="GNAT"/>
    <property type="match status" value="1"/>
</dbReference>
<sequence length="195" mass="22244">MPPIIQFETKRLLLRQWQLSDYPLFSELNADPVVMAHFPSTLSVSESDAMATRCQSLIAERGWGLWAVEVKTSQQFIGFVGLHIPTATLPFSPCVEIGWRLAAEFWGQGFATEAACHVLQIGFEVLHLSEIVSFTALLNQKSQRVMERIGMRHIQENFEHPSVAIGSPLRAHCLYRLSYHQWKHQQNNLIDRSDN</sequence>
<evidence type="ECO:0000313" key="2">
    <source>
        <dbReference type="EMBL" id="AXI02739.1"/>
    </source>
</evidence>
<keyword evidence="2" id="KW-0808">Transferase</keyword>
<accession>A0A345P630</accession>
<dbReference type="Proteomes" id="UP000253940">
    <property type="component" value="Chromosome"/>
</dbReference>
<gene>
    <name evidence="2" type="ORF">HYN46_07770</name>
</gene>
<proteinExistence type="predicted"/>
<dbReference type="Pfam" id="PF13302">
    <property type="entry name" value="Acetyltransf_3"/>
    <property type="match status" value="1"/>
</dbReference>
<dbReference type="InterPro" id="IPR000182">
    <property type="entry name" value="GNAT_dom"/>
</dbReference>
<reference evidence="2 3" key="1">
    <citation type="submission" date="2018-07" db="EMBL/GenBank/DDBJ databases">
        <title>Genome sequencing of Moraxellaceae gen. HYN0046.</title>
        <authorList>
            <person name="Kim M."/>
            <person name="Yi H."/>
        </authorList>
    </citation>
    <scope>NUCLEOTIDE SEQUENCE [LARGE SCALE GENOMIC DNA]</scope>
    <source>
        <strain evidence="2 3">HYN0046</strain>
    </source>
</reference>
<dbReference type="KEGG" id="mbah:HYN46_07770"/>
<organism evidence="2 3">
    <name type="scientific">Aquirhabdus parva</name>
    <dbReference type="NCBI Taxonomy" id="2283318"/>
    <lineage>
        <taxon>Bacteria</taxon>
        <taxon>Pseudomonadati</taxon>
        <taxon>Pseudomonadota</taxon>
        <taxon>Gammaproteobacteria</taxon>
        <taxon>Moraxellales</taxon>
        <taxon>Moraxellaceae</taxon>
        <taxon>Aquirhabdus</taxon>
    </lineage>
</organism>
<dbReference type="SUPFAM" id="SSF55729">
    <property type="entry name" value="Acyl-CoA N-acyltransferases (Nat)"/>
    <property type="match status" value="1"/>
</dbReference>
<name>A0A345P630_9GAMM</name>
<evidence type="ECO:0000259" key="1">
    <source>
        <dbReference type="PROSITE" id="PS51186"/>
    </source>
</evidence>
<protein>
    <submittedName>
        <fullName evidence="2">N-acetyltransferase</fullName>
    </submittedName>
</protein>
<dbReference type="GO" id="GO:0016747">
    <property type="term" value="F:acyltransferase activity, transferring groups other than amino-acyl groups"/>
    <property type="evidence" value="ECO:0007669"/>
    <property type="project" value="InterPro"/>
</dbReference>
<dbReference type="InterPro" id="IPR016181">
    <property type="entry name" value="Acyl_CoA_acyltransferase"/>
</dbReference>
<dbReference type="AlphaFoldDB" id="A0A345P630"/>
<dbReference type="InterPro" id="IPR051531">
    <property type="entry name" value="N-acetyltransferase"/>
</dbReference>
<keyword evidence="3" id="KW-1185">Reference proteome</keyword>
<dbReference type="OrthoDB" id="9801656at2"/>
<dbReference type="RefSeq" id="WP_114898849.1">
    <property type="nucleotide sequence ID" value="NZ_CP031222.1"/>
</dbReference>